<accession>A0A518HC95</accession>
<keyword evidence="5" id="KW-0460">Magnesium</keyword>
<dbReference type="CDD" id="cd03487">
    <property type="entry name" value="RT_Bac_retron_II"/>
    <property type="match status" value="1"/>
</dbReference>
<dbReference type="GO" id="GO:0046872">
    <property type="term" value="F:metal ion binding"/>
    <property type="evidence" value="ECO:0007669"/>
    <property type="project" value="UniProtKB-KW"/>
</dbReference>
<keyword evidence="3" id="KW-0548">Nucleotidyltransferase</keyword>
<evidence type="ECO:0000256" key="9">
    <source>
        <dbReference type="ARBA" id="ARBA00048173"/>
    </source>
</evidence>
<dbReference type="InterPro" id="IPR043502">
    <property type="entry name" value="DNA/RNA_pol_sf"/>
</dbReference>
<dbReference type="EC" id="2.7.7.49" evidence="1"/>
<dbReference type="PROSITE" id="PS50878">
    <property type="entry name" value="RT_POL"/>
    <property type="match status" value="1"/>
</dbReference>
<dbReference type="InterPro" id="IPR000123">
    <property type="entry name" value="Reverse_transcriptase_msDNA"/>
</dbReference>
<evidence type="ECO:0000313" key="12">
    <source>
        <dbReference type="Proteomes" id="UP000317835"/>
    </source>
</evidence>
<evidence type="ECO:0000256" key="8">
    <source>
        <dbReference type="ARBA" id="ARBA00034120"/>
    </source>
</evidence>
<keyword evidence="6 11" id="KW-0695">RNA-directed DNA polymerase</keyword>
<evidence type="ECO:0000256" key="3">
    <source>
        <dbReference type="ARBA" id="ARBA00022695"/>
    </source>
</evidence>
<feature type="domain" description="Reverse transcriptase" evidence="10">
    <location>
        <begin position="161"/>
        <end position="391"/>
    </location>
</feature>
<dbReference type="RefSeq" id="WP_145276956.1">
    <property type="nucleotide sequence ID" value="NZ_CP036426.1"/>
</dbReference>
<dbReference type="PRINTS" id="PR00866">
    <property type="entry name" value="RNADNAPOLMS"/>
</dbReference>
<keyword evidence="7" id="KW-0051">Antiviral defense</keyword>
<evidence type="ECO:0000256" key="2">
    <source>
        <dbReference type="ARBA" id="ARBA00022679"/>
    </source>
</evidence>
<evidence type="ECO:0000313" key="11">
    <source>
        <dbReference type="EMBL" id="QDV38457.1"/>
    </source>
</evidence>
<evidence type="ECO:0000256" key="5">
    <source>
        <dbReference type="ARBA" id="ARBA00022842"/>
    </source>
</evidence>
<organism evidence="11 12">
    <name type="scientific">Tautonia plasticadhaerens</name>
    <dbReference type="NCBI Taxonomy" id="2527974"/>
    <lineage>
        <taxon>Bacteria</taxon>
        <taxon>Pseudomonadati</taxon>
        <taxon>Planctomycetota</taxon>
        <taxon>Planctomycetia</taxon>
        <taxon>Isosphaerales</taxon>
        <taxon>Isosphaeraceae</taxon>
        <taxon>Tautonia</taxon>
    </lineage>
</organism>
<dbReference type="SUPFAM" id="SSF56672">
    <property type="entry name" value="DNA/RNA polymerases"/>
    <property type="match status" value="1"/>
</dbReference>
<dbReference type="GO" id="GO:0003723">
    <property type="term" value="F:RNA binding"/>
    <property type="evidence" value="ECO:0007669"/>
    <property type="project" value="InterPro"/>
</dbReference>
<dbReference type="Pfam" id="PF00078">
    <property type="entry name" value="RVT_1"/>
    <property type="match status" value="1"/>
</dbReference>
<dbReference type="Proteomes" id="UP000317835">
    <property type="component" value="Chromosome"/>
</dbReference>
<evidence type="ECO:0000259" key="10">
    <source>
        <dbReference type="PROSITE" id="PS50878"/>
    </source>
</evidence>
<dbReference type="GO" id="GO:0003964">
    <property type="term" value="F:RNA-directed DNA polymerase activity"/>
    <property type="evidence" value="ECO:0007669"/>
    <property type="project" value="UniProtKB-KW"/>
</dbReference>
<proteinExistence type="inferred from homology"/>
<dbReference type="PANTHER" id="PTHR34047">
    <property type="entry name" value="NUCLEAR INTRON MATURASE 1, MITOCHONDRIAL-RELATED"/>
    <property type="match status" value="1"/>
</dbReference>
<name>A0A518HC95_9BACT</name>
<dbReference type="AlphaFoldDB" id="A0A518HC95"/>
<dbReference type="GO" id="GO:0051607">
    <property type="term" value="P:defense response to virus"/>
    <property type="evidence" value="ECO:0007669"/>
    <property type="project" value="UniProtKB-KW"/>
</dbReference>
<dbReference type="OrthoDB" id="9788687at2"/>
<keyword evidence="4" id="KW-0479">Metal-binding</keyword>
<comment type="catalytic activity">
    <reaction evidence="9">
        <text>DNA(n) + a 2'-deoxyribonucleoside 5'-triphosphate = DNA(n+1) + diphosphate</text>
        <dbReference type="Rhea" id="RHEA:22508"/>
        <dbReference type="Rhea" id="RHEA-COMP:17339"/>
        <dbReference type="Rhea" id="RHEA-COMP:17340"/>
        <dbReference type="ChEBI" id="CHEBI:33019"/>
        <dbReference type="ChEBI" id="CHEBI:61560"/>
        <dbReference type="ChEBI" id="CHEBI:173112"/>
        <dbReference type="EC" id="2.7.7.49"/>
    </reaction>
</comment>
<sequence length="464" mass="52228">MNEDEKARLYREVTRSASESAVLRRMHALGFWPHGEGLPPDPPEEHAERARIEAELADLRRTHARVEDPEAALVEERRRRWEESKARRAEARARRLQEQQVRREEWDRHRSSTMVHAGIGVSAGLQDARSDEEALSRRGLPVLHRAEDLAGQIGIELGALRWLTYHRRSASVVHYHRYEIAKKTGGVRCISAPKPALAFAQRWVFDQILRRLDPEPQAHGFVPGRSIVTNASTHAGRAVVVNLDMKDFFPSVTFRRVKGLFRAIGYSEHLATVLALLCTEPPRVPATLDGKTTHIALGDRVLPQGACTSPSITNALCRRLDRRLDGLARRHGFTYTRYADDLTFSGDRPAVVGRLLRSVRSILAAEGFVEHPSKTRIMRRGGRQEVTGVTVNDRPNVSRRELRTLRAILHNAARLGLESQNREDHPDFASHLRGRVEFACMVDPSRAGTYRDALSRALQGPGAP</sequence>
<gene>
    <name evidence="11" type="ORF">ElP_64120</name>
</gene>
<reference evidence="11 12" key="1">
    <citation type="submission" date="2019-02" db="EMBL/GenBank/DDBJ databases">
        <title>Deep-cultivation of Planctomycetes and their phenomic and genomic characterization uncovers novel biology.</title>
        <authorList>
            <person name="Wiegand S."/>
            <person name="Jogler M."/>
            <person name="Boedeker C."/>
            <person name="Pinto D."/>
            <person name="Vollmers J."/>
            <person name="Rivas-Marin E."/>
            <person name="Kohn T."/>
            <person name="Peeters S.H."/>
            <person name="Heuer A."/>
            <person name="Rast P."/>
            <person name="Oberbeckmann S."/>
            <person name="Bunk B."/>
            <person name="Jeske O."/>
            <person name="Meyerdierks A."/>
            <person name="Storesund J.E."/>
            <person name="Kallscheuer N."/>
            <person name="Luecker S."/>
            <person name="Lage O.M."/>
            <person name="Pohl T."/>
            <person name="Merkel B.J."/>
            <person name="Hornburger P."/>
            <person name="Mueller R.-W."/>
            <person name="Bruemmer F."/>
            <person name="Labrenz M."/>
            <person name="Spormann A.M."/>
            <person name="Op den Camp H."/>
            <person name="Overmann J."/>
            <person name="Amann R."/>
            <person name="Jetten M.S.M."/>
            <person name="Mascher T."/>
            <person name="Medema M.H."/>
            <person name="Devos D.P."/>
            <person name="Kaster A.-K."/>
            <person name="Ovreas L."/>
            <person name="Rohde M."/>
            <person name="Galperin M.Y."/>
            <person name="Jogler C."/>
        </authorList>
    </citation>
    <scope>NUCLEOTIDE SEQUENCE [LARGE SCALE GENOMIC DNA]</scope>
    <source>
        <strain evidence="11 12">ElP</strain>
    </source>
</reference>
<comment type="similarity">
    <text evidence="8">Belongs to the bacterial reverse transcriptase family.</text>
</comment>
<evidence type="ECO:0000256" key="4">
    <source>
        <dbReference type="ARBA" id="ARBA00022723"/>
    </source>
</evidence>
<protein>
    <recommendedName>
        <fullName evidence="1">RNA-directed DNA polymerase</fullName>
        <ecNumber evidence="1">2.7.7.49</ecNumber>
    </recommendedName>
</protein>
<dbReference type="InterPro" id="IPR051083">
    <property type="entry name" value="GrpII_Intron_Splice-Mob/Def"/>
</dbReference>
<dbReference type="PANTHER" id="PTHR34047:SF7">
    <property type="entry name" value="RNA-DIRECTED DNA POLYMERASE"/>
    <property type="match status" value="1"/>
</dbReference>
<dbReference type="EMBL" id="CP036426">
    <property type="protein sequence ID" value="QDV38457.1"/>
    <property type="molecule type" value="Genomic_DNA"/>
</dbReference>
<keyword evidence="2" id="KW-0808">Transferase</keyword>
<evidence type="ECO:0000256" key="7">
    <source>
        <dbReference type="ARBA" id="ARBA00023118"/>
    </source>
</evidence>
<evidence type="ECO:0000256" key="1">
    <source>
        <dbReference type="ARBA" id="ARBA00012493"/>
    </source>
</evidence>
<evidence type="ECO:0000256" key="6">
    <source>
        <dbReference type="ARBA" id="ARBA00022918"/>
    </source>
</evidence>
<keyword evidence="12" id="KW-1185">Reference proteome</keyword>
<dbReference type="InterPro" id="IPR000477">
    <property type="entry name" value="RT_dom"/>
</dbReference>
<dbReference type="KEGG" id="tpla:ElP_64120"/>